<dbReference type="InterPro" id="IPR013783">
    <property type="entry name" value="Ig-like_fold"/>
</dbReference>
<dbReference type="SUPFAM" id="SSF48350">
    <property type="entry name" value="GTPase activation domain, GAP"/>
    <property type="match status" value="1"/>
</dbReference>
<dbReference type="Pfam" id="PF21310">
    <property type="entry name" value="OCRL-like_ASH"/>
    <property type="match status" value="1"/>
</dbReference>
<accession>A0A0R3PTT9</accession>
<evidence type="ECO:0000313" key="3">
    <source>
        <dbReference type="EMBL" id="VDM60820.1"/>
    </source>
</evidence>
<dbReference type="Proteomes" id="UP000267027">
    <property type="component" value="Unassembled WGS sequence"/>
</dbReference>
<sequence length="202" mass="23323">MIDRNISWELNDTKLQDILVMSLENGRDYFVPVVAHYYPRCFGVTLEQLLNRRAETEGNLIDFGNEPEELDDFCPPNIPREIYRLICALQLFGPKRLDLNDVIDNSSFIVVRNALESGIPKDLSYLWKIVISLPPVNAAVLEYLINYLRELITQVPSASGWLFYAFLSPLNYFLVSRISGIVFLLGLHFLRLFMNDFETVAR</sequence>
<organism evidence="5">
    <name type="scientific">Angiostrongylus costaricensis</name>
    <name type="common">Nematode worm</name>
    <dbReference type="NCBI Taxonomy" id="334426"/>
    <lineage>
        <taxon>Eukaryota</taxon>
        <taxon>Metazoa</taxon>
        <taxon>Ecdysozoa</taxon>
        <taxon>Nematoda</taxon>
        <taxon>Chromadorea</taxon>
        <taxon>Rhabditida</taxon>
        <taxon>Rhabditina</taxon>
        <taxon>Rhabditomorpha</taxon>
        <taxon>Strongyloidea</taxon>
        <taxon>Metastrongylidae</taxon>
        <taxon>Angiostrongylus</taxon>
    </lineage>
</organism>
<reference evidence="5" key="1">
    <citation type="submission" date="2017-02" db="UniProtKB">
        <authorList>
            <consortium name="WormBaseParasite"/>
        </authorList>
    </citation>
    <scope>IDENTIFICATION</scope>
</reference>
<dbReference type="EMBL" id="UYYA01004266">
    <property type="protein sequence ID" value="VDM60820.1"/>
    <property type="molecule type" value="Genomic_DNA"/>
</dbReference>
<dbReference type="InterPro" id="IPR008936">
    <property type="entry name" value="Rho_GTPase_activation_prot"/>
</dbReference>
<keyword evidence="4" id="KW-1185">Reference proteome</keyword>
<gene>
    <name evidence="3" type="ORF">ACOC_LOCUS9235</name>
</gene>
<evidence type="ECO:0000313" key="4">
    <source>
        <dbReference type="Proteomes" id="UP000267027"/>
    </source>
</evidence>
<dbReference type="InterPro" id="IPR048869">
    <property type="entry name" value="OCRL-1_2_ASH"/>
</dbReference>
<protein>
    <submittedName>
        <fullName evidence="5">Rho-GAP domain-containing protein</fullName>
    </submittedName>
</protein>
<keyword evidence="1" id="KW-0812">Transmembrane</keyword>
<reference evidence="3 4" key="2">
    <citation type="submission" date="2018-11" db="EMBL/GenBank/DDBJ databases">
        <authorList>
            <consortium name="Pathogen Informatics"/>
        </authorList>
    </citation>
    <scope>NUCLEOTIDE SEQUENCE [LARGE SCALE GENOMIC DNA]</scope>
    <source>
        <strain evidence="3 4">Costa Rica</strain>
    </source>
</reference>
<keyword evidence="1" id="KW-0472">Membrane</keyword>
<name>A0A0R3PTT9_ANGCS</name>
<proteinExistence type="predicted"/>
<dbReference type="Gene3D" id="2.60.40.10">
    <property type="entry name" value="Immunoglobulins"/>
    <property type="match status" value="1"/>
</dbReference>
<feature type="transmembrane region" description="Helical" evidence="1">
    <location>
        <begin position="161"/>
        <end position="187"/>
    </location>
</feature>
<keyword evidence="1" id="KW-1133">Transmembrane helix</keyword>
<dbReference type="WBParaSite" id="ACOC_0000923401-mRNA-1">
    <property type="protein sequence ID" value="ACOC_0000923401-mRNA-1"/>
    <property type="gene ID" value="ACOC_0000923401"/>
</dbReference>
<dbReference type="STRING" id="334426.A0A0R3PTT9"/>
<evidence type="ECO:0000313" key="5">
    <source>
        <dbReference type="WBParaSite" id="ACOC_0000923401-mRNA-1"/>
    </source>
</evidence>
<evidence type="ECO:0000256" key="1">
    <source>
        <dbReference type="SAM" id="Phobius"/>
    </source>
</evidence>
<dbReference type="AlphaFoldDB" id="A0A0R3PTT9"/>
<dbReference type="OrthoDB" id="7862313at2759"/>
<evidence type="ECO:0000259" key="2">
    <source>
        <dbReference type="Pfam" id="PF21310"/>
    </source>
</evidence>
<feature type="domain" description="OCRL-1/2 ASH" evidence="2">
    <location>
        <begin position="2"/>
        <end position="37"/>
    </location>
</feature>